<protein>
    <recommendedName>
        <fullName evidence="4">Secretion protein F</fullName>
    </recommendedName>
</protein>
<keyword evidence="1" id="KW-1133">Transmembrane helix</keyword>
<proteinExistence type="predicted"/>
<reference evidence="2" key="1">
    <citation type="submission" date="2020-06" db="EMBL/GenBank/DDBJ databases">
        <title>Characterization of fructooligosaccharide metabolism and fructooligosaccharide-degrading enzymes in human commensal butyrate producers.</title>
        <authorList>
            <person name="Tanno H."/>
            <person name="Fujii T."/>
            <person name="Hirano K."/>
            <person name="Maeno S."/>
            <person name="Tonozuka T."/>
            <person name="Sakamoto M."/>
            <person name="Ohkuma M."/>
            <person name="Tochio T."/>
            <person name="Endo A."/>
        </authorList>
    </citation>
    <scope>NUCLEOTIDE SEQUENCE</scope>
    <source>
        <strain evidence="2">JCM 31265</strain>
    </source>
</reference>
<name>A0AAI9NYJ1_9FIRM</name>
<dbReference type="Proteomes" id="UP000660047">
    <property type="component" value="Unassembled WGS sequence"/>
</dbReference>
<evidence type="ECO:0008006" key="4">
    <source>
        <dbReference type="Google" id="ProtNLM"/>
    </source>
</evidence>
<keyword evidence="1" id="KW-0812">Transmembrane</keyword>
<organism evidence="2 3">
    <name type="scientific">Coprococcus eutactus</name>
    <dbReference type="NCBI Taxonomy" id="33043"/>
    <lineage>
        <taxon>Bacteria</taxon>
        <taxon>Bacillati</taxon>
        <taxon>Bacillota</taxon>
        <taxon>Clostridia</taxon>
        <taxon>Lachnospirales</taxon>
        <taxon>Lachnospiraceae</taxon>
        <taxon>Coprococcus</taxon>
    </lineage>
</organism>
<accession>A0AAI9NYJ1</accession>
<dbReference type="RefSeq" id="WP_242859620.1">
    <property type="nucleotide sequence ID" value="NZ_BLYL01000009.1"/>
</dbReference>
<comment type="caution">
    <text evidence="2">The sequence shown here is derived from an EMBL/GenBank/DDBJ whole genome shotgun (WGS) entry which is preliminary data.</text>
</comment>
<dbReference type="AlphaFoldDB" id="A0AAI9NYJ1"/>
<keyword evidence="1" id="KW-0472">Membrane</keyword>
<evidence type="ECO:0000256" key="1">
    <source>
        <dbReference type="SAM" id="Phobius"/>
    </source>
</evidence>
<feature type="transmembrane region" description="Helical" evidence="1">
    <location>
        <begin position="294"/>
        <end position="315"/>
    </location>
</feature>
<evidence type="ECO:0000313" key="3">
    <source>
        <dbReference type="Proteomes" id="UP000660047"/>
    </source>
</evidence>
<feature type="transmembrane region" description="Helical" evidence="1">
    <location>
        <begin position="134"/>
        <end position="152"/>
    </location>
</feature>
<dbReference type="EMBL" id="BLYL01000009">
    <property type="protein sequence ID" value="GFO94637.1"/>
    <property type="molecule type" value="Genomic_DNA"/>
</dbReference>
<evidence type="ECO:0000313" key="2">
    <source>
        <dbReference type="EMBL" id="GFO94637.1"/>
    </source>
</evidence>
<sequence>MRLKTLYLGENESPDEVIYDLELVDHLDALGLDVQWISEDNELVSSDGRIGDIAEGEGRIVSITAVLTYRELSAERTYQIRVCGREETGREKALKDIREGIREIQAGSGDSSEVALPEQINGYAVRPTSGGGSGLMILFLGGFAAICIWGGNRSKIRGMEKKRSDELMSEYPELVDKLTLYLGAGVTVRGAFARIVKSGREDCAGTDQGGSVLTRELIYTLNEIQAGVSESEAYYNMGHRINLPMYIKLMSLLSQNVKKGTRDILIMMAGEEQNAMQTRKEMAKRKGEEAGTKLLLPMVVLLGVVMVIVMLPAIINF</sequence>
<gene>
    <name evidence="2" type="ORF">COEU31_16830</name>
</gene>